<dbReference type="OrthoDB" id="9778567at2"/>
<feature type="domain" description="Carboxyltransferase" evidence="4">
    <location>
        <begin position="14"/>
        <end position="220"/>
    </location>
</feature>
<dbReference type="RefSeq" id="WP_085285453.1">
    <property type="nucleotide sequence ID" value="NZ_FOBI01000012.1"/>
</dbReference>
<keyword evidence="2" id="KW-0378">Hydrolase</keyword>
<reference evidence="6" key="1">
    <citation type="submission" date="2016-10" db="EMBL/GenBank/DDBJ databases">
        <authorList>
            <person name="Varghese N."/>
            <person name="Submissions S."/>
        </authorList>
    </citation>
    <scope>NUCLEOTIDE SEQUENCE [LARGE SCALE GENOMIC DNA]</scope>
    <source>
        <strain evidence="6">CGMCC 1.9127</strain>
    </source>
</reference>
<dbReference type="AlphaFoldDB" id="A0A1H7QMP7"/>
<dbReference type="Proteomes" id="UP000199297">
    <property type="component" value="Unassembled WGS sequence"/>
</dbReference>
<dbReference type="InterPro" id="IPR003833">
    <property type="entry name" value="CT_C_D"/>
</dbReference>
<evidence type="ECO:0000256" key="2">
    <source>
        <dbReference type="ARBA" id="ARBA00022801"/>
    </source>
</evidence>
<proteinExistence type="predicted"/>
<evidence type="ECO:0000259" key="4">
    <source>
        <dbReference type="SMART" id="SM00796"/>
    </source>
</evidence>
<dbReference type="GO" id="GO:0016787">
    <property type="term" value="F:hydrolase activity"/>
    <property type="evidence" value="ECO:0007669"/>
    <property type="project" value="UniProtKB-KW"/>
</dbReference>
<name>A0A1H7QMP7_9GAMM</name>
<evidence type="ECO:0000256" key="3">
    <source>
        <dbReference type="ARBA" id="ARBA00022840"/>
    </source>
</evidence>
<dbReference type="Gene3D" id="2.40.100.10">
    <property type="entry name" value="Cyclophilin-like"/>
    <property type="match status" value="1"/>
</dbReference>
<dbReference type="PANTHER" id="PTHR34698:SF2">
    <property type="entry name" value="5-OXOPROLINASE SUBUNIT B"/>
    <property type="match status" value="1"/>
</dbReference>
<dbReference type="NCBIfam" id="TIGR00370">
    <property type="entry name" value="5-oxoprolinase subunit PxpB"/>
    <property type="match status" value="1"/>
</dbReference>
<dbReference type="InterPro" id="IPR029000">
    <property type="entry name" value="Cyclophilin-like_dom_sf"/>
</dbReference>
<keyword evidence="3" id="KW-0067">ATP-binding</keyword>
<dbReference type="Pfam" id="PF02682">
    <property type="entry name" value="CT_C_D"/>
    <property type="match status" value="1"/>
</dbReference>
<protein>
    <submittedName>
        <fullName evidence="5">Sensor histidine kinase inhibitor, KipI family</fullName>
    </submittedName>
</protein>
<dbReference type="PANTHER" id="PTHR34698">
    <property type="entry name" value="5-OXOPROLINASE SUBUNIT B"/>
    <property type="match status" value="1"/>
</dbReference>
<dbReference type="EMBL" id="FOBI01000012">
    <property type="protein sequence ID" value="SEL48885.1"/>
    <property type="molecule type" value="Genomic_DNA"/>
</dbReference>
<dbReference type="SUPFAM" id="SSF50891">
    <property type="entry name" value="Cyclophilin-like"/>
    <property type="match status" value="1"/>
</dbReference>
<evidence type="ECO:0000256" key="1">
    <source>
        <dbReference type="ARBA" id="ARBA00022741"/>
    </source>
</evidence>
<sequence>MTPQLQQLEINPQCRLTLVAENALLLSWCAKVCSAQHQDIINIQHLITEHFGAALISAVASYHCLMLYLPPQLLLSAQTSHIIKQIVSRYYQTKAGSKTNTTANTIQIPVYYDTAQQWDLAEVARRCKMSVEQVIELHTSQHYRGYALGFTPGFCYLASLPESLHLPRRASPRLQVPQGAVAIAEQQCAIYPVASPGGWHIIGQTPLAMYSTQQGQFSATIAVGQNVQFRAISKAEFTALAPGSTQ</sequence>
<gene>
    <name evidence="5" type="ORF">SAMN05216262_11228</name>
</gene>
<accession>A0A1H7QMP7</accession>
<dbReference type="STRING" id="641665.GCA_002104455_01068"/>
<dbReference type="InterPro" id="IPR010016">
    <property type="entry name" value="PxpB"/>
</dbReference>
<organism evidence="5 6">
    <name type="scientific">Colwellia chukchiensis</name>
    <dbReference type="NCBI Taxonomy" id="641665"/>
    <lineage>
        <taxon>Bacteria</taxon>
        <taxon>Pseudomonadati</taxon>
        <taxon>Pseudomonadota</taxon>
        <taxon>Gammaproteobacteria</taxon>
        <taxon>Alteromonadales</taxon>
        <taxon>Colwelliaceae</taxon>
        <taxon>Colwellia</taxon>
    </lineage>
</organism>
<evidence type="ECO:0000313" key="5">
    <source>
        <dbReference type="EMBL" id="SEL48885.1"/>
    </source>
</evidence>
<dbReference type="GO" id="GO:0005524">
    <property type="term" value="F:ATP binding"/>
    <property type="evidence" value="ECO:0007669"/>
    <property type="project" value="UniProtKB-KW"/>
</dbReference>
<evidence type="ECO:0000313" key="6">
    <source>
        <dbReference type="Proteomes" id="UP000199297"/>
    </source>
</evidence>
<keyword evidence="6" id="KW-1185">Reference proteome</keyword>
<dbReference type="SMART" id="SM00796">
    <property type="entry name" value="AHS1"/>
    <property type="match status" value="1"/>
</dbReference>
<keyword evidence="1" id="KW-0547">Nucleotide-binding</keyword>